<dbReference type="Proteomes" id="UP000325291">
    <property type="component" value="Unassembled WGS sequence"/>
</dbReference>
<dbReference type="SUPFAM" id="SSF51182">
    <property type="entry name" value="RmlC-like cupins"/>
    <property type="match status" value="1"/>
</dbReference>
<evidence type="ECO:0000313" key="3">
    <source>
        <dbReference type="EMBL" id="KAA0909735.1"/>
    </source>
</evidence>
<dbReference type="InterPro" id="IPR011051">
    <property type="entry name" value="RmlC_Cupin_sf"/>
</dbReference>
<dbReference type="EMBL" id="VINQ01000026">
    <property type="protein sequence ID" value="KAA0909735.1"/>
    <property type="molecule type" value="Genomic_DNA"/>
</dbReference>
<evidence type="ECO:0000259" key="2">
    <source>
        <dbReference type="Pfam" id="PF07883"/>
    </source>
</evidence>
<feature type="chain" id="PRO_5022952975" evidence="1">
    <location>
        <begin position="30"/>
        <end position="181"/>
    </location>
</feature>
<comment type="caution">
    <text evidence="3">The sequence shown here is derived from an EMBL/GenBank/DDBJ whole genome shotgun (WGS) entry which is preliminary data.</text>
</comment>
<evidence type="ECO:0000256" key="1">
    <source>
        <dbReference type="SAM" id="SignalP"/>
    </source>
</evidence>
<dbReference type="InterPro" id="IPR013096">
    <property type="entry name" value="Cupin_2"/>
</dbReference>
<feature type="signal peptide" evidence="1">
    <location>
        <begin position="1"/>
        <end position="29"/>
    </location>
</feature>
<evidence type="ECO:0000313" key="4">
    <source>
        <dbReference type="Proteomes" id="UP000325291"/>
    </source>
</evidence>
<proteinExistence type="predicted"/>
<keyword evidence="4" id="KW-1185">Reference proteome</keyword>
<dbReference type="Pfam" id="PF07883">
    <property type="entry name" value="Cupin_2"/>
    <property type="match status" value="1"/>
</dbReference>
<feature type="domain" description="Cupin type-2" evidence="2">
    <location>
        <begin position="78"/>
        <end position="144"/>
    </location>
</feature>
<reference evidence="3 4" key="1">
    <citation type="submission" date="2019-07" db="EMBL/GenBank/DDBJ databases">
        <title>Aquicoccus porphyridii gen. nov., sp. nov., isolated from a small marine red alga, Porphyridium marinum.</title>
        <authorList>
            <person name="Liu L."/>
        </authorList>
    </citation>
    <scope>NUCLEOTIDE SEQUENCE [LARGE SCALE GENOMIC DNA]</scope>
    <source>
        <strain evidence="3 4">L1 8-17</strain>
    </source>
</reference>
<dbReference type="InterPro" id="IPR014710">
    <property type="entry name" value="RmlC-like_jellyroll"/>
</dbReference>
<name>A0A5A9YXV2_9RHOB</name>
<dbReference type="Gene3D" id="2.60.120.10">
    <property type="entry name" value="Jelly Rolls"/>
    <property type="match status" value="1"/>
</dbReference>
<gene>
    <name evidence="3" type="ORF">FLO80_20245</name>
</gene>
<sequence length="181" mass="19187">MAMTRTTKLALHTAILAGATLAITATASAEEPEPIAAQPLTERHAFPNETSMQITQNLEGLPPQSVEIEDASYMVVVEFTIQPGVVFPWHTHPGTVLIKVAEGDFTFVFAEDCVERDFAPGSALVDPGDTVHTAFNPSADQETVVVATLFGVPAEGPLTIPVEAAEGSALDEECGIERLSE</sequence>
<dbReference type="AlphaFoldDB" id="A0A5A9YXV2"/>
<accession>A0A5A9YXV2</accession>
<keyword evidence="1" id="KW-0732">Signal</keyword>
<organism evidence="3 4">
    <name type="scientific">Aquicoccus porphyridii</name>
    <dbReference type="NCBI Taxonomy" id="1852029"/>
    <lineage>
        <taxon>Bacteria</taxon>
        <taxon>Pseudomonadati</taxon>
        <taxon>Pseudomonadota</taxon>
        <taxon>Alphaproteobacteria</taxon>
        <taxon>Rhodobacterales</taxon>
        <taxon>Paracoccaceae</taxon>
        <taxon>Aquicoccus</taxon>
    </lineage>
</organism>
<protein>
    <submittedName>
        <fullName evidence="3">Cupin domain-containing protein</fullName>
    </submittedName>
</protein>